<reference evidence="3" key="1">
    <citation type="submission" date="2025-08" db="UniProtKB">
        <authorList>
            <consortium name="RefSeq"/>
        </authorList>
    </citation>
    <scope>IDENTIFICATION</scope>
    <source>
        <tissue evidence="3">Gonads</tissue>
    </source>
</reference>
<gene>
    <name evidence="3" type="primary">LOC106169070</name>
</gene>
<keyword evidence="1" id="KW-0732">Signal</keyword>
<evidence type="ECO:0000313" key="3">
    <source>
        <dbReference type="RefSeq" id="XP_013403827.1"/>
    </source>
</evidence>
<accession>A0A1S3J050</accession>
<organism evidence="2 3">
    <name type="scientific">Lingula anatina</name>
    <name type="common">Brachiopod</name>
    <name type="synonym">Lingula unguis</name>
    <dbReference type="NCBI Taxonomy" id="7574"/>
    <lineage>
        <taxon>Eukaryota</taxon>
        <taxon>Metazoa</taxon>
        <taxon>Spiralia</taxon>
        <taxon>Lophotrochozoa</taxon>
        <taxon>Brachiopoda</taxon>
        <taxon>Linguliformea</taxon>
        <taxon>Lingulata</taxon>
        <taxon>Lingulida</taxon>
        <taxon>Linguloidea</taxon>
        <taxon>Lingulidae</taxon>
        <taxon>Lingula</taxon>
    </lineage>
</organism>
<dbReference type="AlphaFoldDB" id="A0A1S3J050"/>
<protein>
    <submittedName>
        <fullName evidence="3">Uncharacterized protein LOC106169070 isoform X1</fullName>
    </submittedName>
</protein>
<feature type="signal peptide" evidence="1">
    <location>
        <begin position="1"/>
        <end position="31"/>
    </location>
</feature>
<dbReference type="InParanoid" id="A0A1S3J050"/>
<name>A0A1S3J050_LINAN</name>
<keyword evidence="2" id="KW-1185">Reference proteome</keyword>
<evidence type="ECO:0000256" key="1">
    <source>
        <dbReference type="SAM" id="SignalP"/>
    </source>
</evidence>
<feature type="chain" id="PRO_5010186244" evidence="1">
    <location>
        <begin position="32"/>
        <end position="387"/>
    </location>
</feature>
<proteinExistence type="predicted"/>
<dbReference type="Proteomes" id="UP000085678">
    <property type="component" value="Unplaced"/>
</dbReference>
<dbReference type="KEGG" id="lak:106169070"/>
<dbReference type="GeneID" id="106169070"/>
<sequence>MRTVTPEKTMDRYFLATLILTMCAVISPAYSQVQCYTGLQCPAGREVNHTMTGVQGRTESVAECCQVRGGGSLRLLEDPGGPCRECSKDVCTWCNIAPTLTFVRRGSDADLNLRCQGQLPDVPDVVSNGICADVTLKIEEAPNPLPTTAACNATITRTYTAEDACENMVHVVQMITIREMGLPVFTFVPPNITVECGTYIKNPDLTGGWAIARSACGDPVGVNFTDRIISDNLCNESIARTWTAVDDCGNQISVRQIIYLQITIPPTILLPEVEDIFTCDENLGPYLAVDRSATLDRDNSCAFVSYPRLTHSDTLTNGTANGGSRTVTRTWTVTDICGNSASRTQLITVHHKTGLDFGFPVGFPTDLFITLNDTCANDSPAAQHHLN</sequence>
<dbReference type="RefSeq" id="XP_013403827.1">
    <property type="nucleotide sequence ID" value="XM_013548373.2"/>
</dbReference>
<evidence type="ECO:0000313" key="2">
    <source>
        <dbReference type="Proteomes" id="UP000085678"/>
    </source>
</evidence>